<evidence type="ECO:0000313" key="7">
    <source>
        <dbReference type="Proteomes" id="UP000193411"/>
    </source>
</evidence>
<dbReference type="Gene3D" id="2.30.30.100">
    <property type="match status" value="1"/>
</dbReference>
<dbReference type="GO" id="GO:0071011">
    <property type="term" value="C:precatalytic spliceosome"/>
    <property type="evidence" value="ECO:0007669"/>
    <property type="project" value="TreeGrafter"/>
</dbReference>
<dbReference type="InterPro" id="IPR047575">
    <property type="entry name" value="Sm"/>
</dbReference>
<keyword evidence="7" id="KW-1185">Reference proteome</keyword>
<dbReference type="OrthoDB" id="10263346at2759"/>
<dbReference type="PROSITE" id="PS52002">
    <property type="entry name" value="SM"/>
    <property type="match status" value="1"/>
</dbReference>
<dbReference type="GO" id="GO:0005688">
    <property type="term" value="C:U6 snRNP"/>
    <property type="evidence" value="ECO:0007669"/>
    <property type="project" value="TreeGrafter"/>
</dbReference>
<dbReference type="Pfam" id="PF01423">
    <property type="entry name" value="LSM"/>
    <property type="match status" value="1"/>
</dbReference>
<organism evidence="6 7">
    <name type="scientific">Catenaria anguillulae PL171</name>
    <dbReference type="NCBI Taxonomy" id="765915"/>
    <lineage>
        <taxon>Eukaryota</taxon>
        <taxon>Fungi</taxon>
        <taxon>Fungi incertae sedis</taxon>
        <taxon>Blastocladiomycota</taxon>
        <taxon>Blastocladiomycetes</taxon>
        <taxon>Blastocladiales</taxon>
        <taxon>Catenariaceae</taxon>
        <taxon>Catenaria</taxon>
    </lineage>
</organism>
<dbReference type="GO" id="GO:0003729">
    <property type="term" value="F:mRNA binding"/>
    <property type="evidence" value="ECO:0007669"/>
    <property type="project" value="TreeGrafter"/>
</dbReference>
<dbReference type="InterPro" id="IPR044642">
    <property type="entry name" value="PTHR15588"/>
</dbReference>
<evidence type="ECO:0000256" key="1">
    <source>
        <dbReference type="ARBA" id="ARBA00006850"/>
    </source>
</evidence>
<evidence type="ECO:0000259" key="5">
    <source>
        <dbReference type="PROSITE" id="PS52002"/>
    </source>
</evidence>
<keyword evidence="4" id="KW-0687">Ribonucleoprotein</keyword>
<dbReference type="InterPro" id="IPR010920">
    <property type="entry name" value="LSM_dom_sf"/>
</dbReference>
<name>A0A1Y2HM04_9FUNG</name>
<dbReference type="PANTHER" id="PTHR15588:SF9">
    <property type="entry name" value="U6 SNRNA-ASSOCIATED SM-LIKE PROTEIN LSM8"/>
    <property type="match status" value="1"/>
</dbReference>
<dbReference type="SUPFAM" id="SSF50182">
    <property type="entry name" value="Sm-like ribonucleoproteins"/>
    <property type="match status" value="1"/>
</dbReference>
<feature type="domain" description="Sm" evidence="5">
    <location>
        <begin position="1"/>
        <end position="77"/>
    </location>
</feature>
<dbReference type="GO" id="GO:0046540">
    <property type="term" value="C:U4/U6 x U5 tri-snRNP complex"/>
    <property type="evidence" value="ECO:0007669"/>
    <property type="project" value="TreeGrafter"/>
</dbReference>
<accession>A0A1Y2HM04</accession>
<evidence type="ECO:0000256" key="2">
    <source>
        <dbReference type="ARBA" id="ARBA00022664"/>
    </source>
</evidence>
<dbReference type="PANTHER" id="PTHR15588">
    <property type="entry name" value="LSM1"/>
    <property type="match status" value="1"/>
</dbReference>
<dbReference type="Proteomes" id="UP000193411">
    <property type="component" value="Unassembled WGS sequence"/>
</dbReference>
<gene>
    <name evidence="6" type="ORF">BCR44DRAFT_1513100</name>
</gene>
<proteinExistence type="inferred from homology"/>
<keyword evidence="2" id="KW-0507">mRNA processing</keyword>
<evidence type="ECO:0000256" key="4">
    <source>
        <dbReference type="ARBA" id="ARBA00023274"/>
    </source>
</evidence>
<evidence type="ECO:0000256" key="3">
    <source>
        <dbReference type="ARBA" id="ARBA00022884"/>
    </source>
</evidence>
<comment type="caution">
    <text evidence="6">The sequence shown here is derived from an EMBL/GenBank/DDBJ whole genome shotgun (WGS) entry which is preliminary data.</text>
</comment>
<protein>
    <recommendedName>
        <fullName evidence="5">Sm domain-containing protein</fullName>
    </recommendedName>
</protein>
<dbReference type="InterPro" id="IPR001163">
    <property type="entry name" value="Sm_dom_euk/arc"/>
</dbReference>
<dbReference type="EMBL" id="MCFL01000021">
    <property type="protein sequence ID" value="ORZ35620.1"/>
    <property type="molecule type" value="Genomic_DNA"/>
</dbReference>
<dbReference type="GO" id="GO:0000398">
    <property type="term" value="P:mRNA splicing, via spliceosome"/>
    <property type="evidence" value="ECO:0007669"/>
    <property type="project" value="TreeGrafter"/>
</dbReference>
<keyword evidence="3" id="KW-0694">RNA-binding</keyword>
<evidence type="ECO:0000313" key="6">
    <source>
        <dbReference type="EMBL" id="ORZ35620.1"/>
    </source>
</evidence>
<comment type="similarity">
    <text evidence="1">Belongs to the snRNP Sm proteins family.</text>
</comment>
<reference evidence="6 7" key="1">
    <citation type="submission" date="2016-07" db="EMBL/GenBank/DDBJ databases">
        <title>Pervasive Adenine N6-methylation of Active Genes in Fungi.</title>
        <authorList>
            <consortium name="DOE Joint Genome Institute"/>
            <person name="Mondo S.J."/>
            <person name="Dannebaum R.O."/>
            <person name="Kuo R.C."/>
            <person name="Labutti K."/>
            <person name="Haridas S."/>
            <person name="Kuo A."/>
            <person name="Salamov A."/>
            <person name="Ahrendt S.R."/>
            <person name="Lipzen A."/>
            <person name="Sullivan W."/>
            <person name="Andreopoulos W.B."/>
            <person name="Clum A."/>
            <person name="Lindquist E."/>
            <person name="Daum C."/>
            <person name="Ramamoorthy G.K."/>
            <person name="Gryganskyi A."/>
            <person name="Culley D."/>
            <person name="Magnuson J.K."/>
            <person name="James T.Y."/>
            <person name="O'Malley M.A."/>
            <person name="Stajich J.E."/>
            <person name="Spatafora J.W."/>
            <person name="Visel A."/>
            <person name="Grigoriev I.V."/>
        </authorList>
    </citation>
    <scope>NUCLEOTIDE SEQUENCE [LARGE SCALE GENOMIC DNA]</scope>
    <source>
        <strain evidence="6 7">PL171</strain>
    </source>
</reference>
<sequence length="98" mass="11115">MDQTTEYLNESVIVLTRDGDLIRGIFLGIDQHGNLILNKPRYRRCSAEKGIYDEQPVNTAMIVRGDNLVMMGRLDEEAEAKLPLSEMKAEPIGRFHPV</sequence>
<dbReference type="STRING" id="765915.A0A1Y2HM04"/>
<dbReference type="AlphaFoldDB" id="A0A1Y2HM04"/>
<dbReference type="SMART" id="SM00651">
    <property type="entry name" value="Sm"/>
    <property type="match status" value="1"/>
</dbReference>